<proteinExistence type="predicted"/>
<evidence type="ECO:0000313" key="2">
    <source>
        <dbReference type="EMBL" id="MRX11283.1"/>
    </source>
</evidence>
<accession>A0A6L5QN68</accession>
<dbReference type="Proteomes" id="UP000481037">
    <property type="component" value="Unassembled WGS sequence"/>
</dbReference>
<sequence length="325" mass="33798">MAWEWIMEKWRLALAGLLIASLLAACGGGGGSDNVAVTGPTTTMPPLTQEPGAPTMTGSTATDGFNWINYRRAQLGLSVLSRNDLIAKAAQAHSDYQRLNNTITHEETPGLPGFTGVGLVDRLNAAGYTLVNRTFAAGEVISATSNNSGFYQAEELITAIYHRFVIFEPMFRELGTGAATASGGTTYFTADFGVVDSYSGLGAGRFVTYPKDKQTNVPVNFFSDSESPDPVPGQNEVGYPISVHGDGYGGNAGAVVVQSFTVAPHGGSALSTRLLSYAAGTAGTTRTAAAIVPLAALKSATTYDVSFSGSVGGAAVSYSWSFTTK</sequence>
<comment type="caution">
    <text evidence="2">The sequence shown here is derived from an EMBL/GenBank/DDBJ whole genome shotgun (WGS) entry which is preliminary data.</text>
</comment>
<reference evidence="2 3" key="1">
    <citation type="submission" date="2019-11" db="EMBL/GenBank/DDBJ databases">
        <title>Novel species isolated from a subtropical stream in China.</title>
        <authorList>
            <person name="Lu H."/>
        </authorList>
    </citation>
    <scope>NUCLEOTIDE SEQUENCE [LARGE SCALE GENOMIC DNA]</scope>
    <source>
        <strain evidence="2 3">FT25W</strain>
    </source>
</reference>
<dbReference type="SUPFAM" id="SSF55797">
    <property type="entry name" value="PR-1-like"/>
    <property type="match status" value="1"/>
</dbReference>
<evidence type="ECO:0000313" key="3">
    <source>
        <dbReference type="Proteomes" id="UP000481037"/>
    </source>
</evidence>
<keyword evidence="3" id="KW-1185">Reference proteome</keyword>
<evidence type="ECO:0000259" key="1">
    <source>
        <dbReference type="Pfam" id="PF00188"/>
    </source>
</evidence>
<dbReference type="AlphaFoldDB" id="A0A6L5QN68"/>
<dbReference type="Gene3D" id="3.40.33.10">
    <property type="entry name" value="CAP"/>
    <property type="match status" value="1"/>
</dbReference>
<dbReference type="PANTHER" id="PTHR31157">
    <property type="entry name" value="SCP DOMAIN-CONTAINING PROTEIN"/>
    <property type="match status" value="1"/>
</dbReference>
<protein>
    <submittedName>
        <fullName evidence="2">CAP domain-containing protein</fullName>
    </submittedName>
</protein>
<feature type="domain" description="SCP" evidence="1">
    <location>
        <begin position="67"/>
        <end position="192"/>
    </location>
</feature>
<dbReference type="InterPro" id="IPR035940">
    <property type="entry name" value="CAP_sf"/>
</dbReference>
<dbReference type="CDD" id="cd05379">
    <property type="entry name" value="CAP_bacterial"/>
    <property type="match status" value="1"/>
</dbReference>
<gene>
    <name evidence="2" type="ORF">GJ697_26000</name>
</gene>
<dbReference type="InterPro" id="IPR014044">
    <property type="entry name" value="CAP_dom"/>
</dbReference>
<dbReference type="Pfam" id="PF00188">
    <property type="entry name" value="CAP"/>
    <property type="match status" value="1"/>
</dbReference>
<dbReference type="PANTHER" id="PTHR31157:SF1">
    <property type="entry name" value="SCP DOMAIN-CONTAINING PROTEIN"/>
    <property type="match status" value="1"/>
</dbReference>
<name>A0A6L5QN68_9BURK</name>
<dbReference type="EMBL" id="WKJM01000031">
    <property type="protein sequence ID" value="MRX11283.1"/>
    <property type="molecule type" value="Genomic_DNA"/>
</dbReference>
<organism evidence="2 3">
    <name type="scientific">Duganella alba</name>
    <dbReference type="NCBI Taxonomy" id="2666081"/>
    <lineage>
        <taxon>Bacteria</taxon>
        <taxon>Pseudomonadati</taxon>
        <taxon>Pseudomonadota</taxon>
        <taxon>Betaproteobacteria</taxon>
        <taxon>Burkholderiales</taxon>
        <taxon>Oxalobacteraceae</taxon>
        <taxon>Telluria group</taxon>
        <taxon>Duganella</taxon>
    </lineage>
</organism>